<sequence>MPNVIFIEANGKSRTIDCTVGTSLMKCAQLHAISGIYAECGGQKMCATCHVYVAEEFLGTLPEISDDEDEMLEATASDRLPNSRLSCAIIIKPEHENMVVHLPKLQR</sequence>
<evidence type="ECO:0000256" key="6">
    <source>
        <dbReference type="ARBA" id="ARBA00034078"/>
    </source>
</evidence>
<dbReference type="PROSITE" id="PS00814">
    <property type="entry name" value="ADX"/>
    <property type="match status" value="1"/>
</dbReference>
<organism evidence="8 9">
    <name type="scientific">Glaciimonas soli</name>
    <dbReference type="NCBI Taxonomy" id="2590999"/>
    <lineage>
        <taxon>Bacteria</taxon>
        <taxon>Pseudomonadati</taxon>
        <taxon>Pseudomonadota</taxon>
        <taxon>Betaproteobacteria</taxon>
        <taxon>Burkholderiales</taxon>
        <taxon>Oxalobacteraceae</taxon>
        <taxon>Glaciimonas</taxon>
    </lineage>
</organism>
<keyword evidence="2" id="KW-0001">2Fe-2S</keyword>
<evidence type="ECO:0000313" key="8">
    <source>
        <dbReference type="EMBL" id="MQR00093.1"/>
    </source>
</evidence>
<dbReference type="EMBL" id="WINI01000001">
    <property type="protein sequence ID" value="MQR00093.1"/>
    <property type="molecule type" value="Genomic_DNA"/>
</dbReference>
<proteinExistence type="inferred from homology"/>
<evidence type="ECO:0000313" key="9">
    <source>
        <dbReference type="Proteomes" id="UP000451565"/>
    </source>
</evidence>
<dbReference type="InterPro" id="IPR018298">
    <property type="entry name" value="Adrenodoxin_Fe-S_BS"/>
</dbReference>
<dbReference type="SUPFAM" id="SSF54292">
    <property type="entry name" value="2Fe-2S ferredoxin-like"/>
    <property type="match status" value="1"/>
</dbReference>
<dbReference type="PANTHER" id="PTHR23426">
    <property type="entry name" value="FERREDOXIN/ADRENODOXIN"/>
    <property type="match status" value="1"/>
</dbReference>
<dbReference type="PRINTS" id="PR00355">
    <property type="entry name" value="ADRENODOXIN"/>
</dbReference>
<dbReference type="RefSeq" id="WP_153233613.1">
    <property type="nucleotide sequence ID" value="NZ_WINI01000001.1"/>
</dbReference>
<dbReference type="InterPro" id="IPR036010">
    <property type="entry name" value="2Fe-2S_ferredoxin-like_sf"/>
</dbReference>
<dbReference type="GO" id="GO:0140647">
    <property type="term" value="P:P450-containing electron transport chain"/>
    <property type="evidence" value="ECO:0007669"/>
    <property type="project" value="InterPro"/>
</dbReference>
<dbReference type="InterPro" id="IPR012675">
    <property type="entry name" value="Beta-grasp_dom_sf"/>
</dbReference>
<dbReference type="Pfam" id="PF00111">
    <property type="entry name" value="Fer2"/>
    <property type="match status" value="1"/>
</dbReference>
<evidence type="ECO:0000256" key="5">
    <source>
        <dbReference type="ARBA" id="ARBA00023014"/>
    </source>
</evidence>
<evidence type="ECO:0000256" key="4">
    <source>
        <dbReference type="ARBA" id="ARBA00023004"/>
    </source>
</evidence>
<dbReference type="InterPro" id="IPR001055">
    <property type="entry name" value="Adrenodoxin-like"/>
</dbReference>
<comment type="cofactor">
    <cofactor evidence="6">
        <name>[2Fe-2S] cluster</name>
        <dbReference type="ChEBI" id="CHEBI:190135"/>
    </cofactor>
</comment>
<evidence type="ECO:0000256" key="1">
    <source>
        <dbReference type="ARBA" id="ARBA00010914"/>
    </source>
</evidence>
<feature type="domain" description="2Fe-2S ferredoxin-type" evidence="7">
    <location>
        <begin position="3"/>
        <end position="106"/>
    </location>
</feature>
<dbReference type="CDD" id="cd00207">
    <property type="entry name" value="fer2"/>
    <property type="match status" value="1"/>
</dbReference>
<dbReference type="AlphaFoldDB" id="A0A843YRG3"/>
<keyword evidence="4" id="KW-0408">Iron</keyword>
<evidence type="ECO:0000256" key="3">
    <source>
        <dbReference type="ARBA" id="ARBA00022723"/>
    </source>
</evidence>
<gene>
    <name evidence="8" type="ORF">GEV47_05265</name>
</gene>
<dbReference type="Proteomes" id="UP000451565">
    <property type="component" value="Unassembled WGS sequence"/>
</dbReference>
<dbReference type="GO" id="GO:0046872">
    <property type="term" value="F:metal ion binding"/>
    <property type="evidence" value="ECO:0007669"/>
    <property type="project" value="UniProtKB-KW"/>
</dbReference>
<name>A0A843YRG3_9BURK</name>
<dbReference type="OrthoDB" id="9799640at2"/>
<dbReference type="InterPro" id="IPR001041">
    <property type="entry name" value="2Fe-2S_ferredoxin-type"/>
</dbReference>
<dbReference type="Gene3D" id="3.10.20.30">
    <property type="match status" value="1"/>
</dbReference>
<evidence type="ECO:0000259" key="7">
    <source>
        <dbReference type="PROSITE" id="PS51085"/>
    </source>
</evidence>
<dbReference type="GO" id="GO:0005829">
    <property type="term" value="C:cytosol"/>
    <property type="evidence" value="ECO:0007669"/>
    <property type="project" value="TreeGrafter"/>
</dbReference>
<comment type="caution">
    <text evidence="8">The sequence shown here is derived from an EMBL/GenBank/DDBJ whole genome shotgun (WGS) entry which is preliminary data.</text>
</comment>
<evidence type="ECO:0000256" key="2">
    <source>
        <dbReference type="ARBA" id="ARBA00022714"/>
    </source>
</evidence>
<keyword evidence="3" id="KW-0479">Metal-binding</keyword>
<dbReference type="GO" id="GO:0009055">
    <property type="term" value="F:electron transfer activity"/>
    <property type="evidence" value="ECO:0007669"/>
    <property type="project" value="TreeGrafter"/>
</dbReference>
<dbReference type="PROSITE" id="PS51085">
    <property type="entry name" value="2FE2S_FER_2"/>
    <property type="match status" value="1"/>
</dbReference>
<keyword evidence="9" id="KW-1185">Reference proteome</keyword>
<accession>A0A843YRG3</accession>
<comment type="similarity">
    <text evidence="1">Belongs to the adrenodoxin/putidaredoxin family.</text>
</comment>
<dbReference type="PANTHER" id="PTHR23426:SF65">
    <property type="entry name" value="FERREDOXIN-2, MITOCHONDRIAL"/>
    <property type="match status" value="1"/>
</dbReference>
<keyword evidence="5" id="KW-0411">Iron-sulfur</keyword>
<protein>
    <submittedName>
        <fullName evidence="8">2Fe-2S iron-sulfur cluster binding domain-containing protein</fullName>
    </submittedName>
</protein>
<reference evidence="8 9" key="1">
    <citation type="submission" date="2019-10" db="EMBL/GenBank/DDBJ databases">
        <title>Glaciimonas soli sp. nov., a psychrophilic bacterium isolated from the forest soil of a high elevation mountain in Taiwan.</title>
        <authorList>
            <person name="Wang L.-T."/>
            <person name="Shieh W.Y."/>
        </authorList>
    </citation>
    <scope>NUCLEOTIDE SEQUENCE [LARGE SCALE GENOMIC DNA]</scope>
    <source>
        <strain evidence="8 9">GS1</strain>
    </source>
</reference>
<dbReference type="GO" id="GO:0051537">
    <property type="term" value="F:2 iron, 2 sulfur cluster binding"/>
    <property type="evidence" value="ECO:0007669"/>
    <property type="project" value="UniProtKB-KW"/>
</dbReference>